<evidence type="ECO:0000313" key="3">
    <source>
        <dbReference type="Proteomes" id="UP001232148"/>
    </source>
</evidence>
<proteinExistence type="predicted"/>
<gene>
    <name evidence="2" type="ORF">LX32DRAFT_76072</name>
</gene>
<organism evidence="2 3">
    <name type="scientific">Colletotrichum zoysiae</name>
    <dbReference type="NCBI Taxonomy" id="1216348"/>
    <lineage>
        <taxon>Eukaryota</taxon>
        <taxon>Fungi</taxon>
        <taxon>Dikarya</taxon>
        <taxon>Ascomycota</taxon>
        <taxon>Pezizomycotina</taxon>
        <taxon>Sordariomycetes</taxon>
        <taxon>Hypocreomycetidae</taxon>
        <taxon>Glomerellales</taxon>
        <taxon>Glomerellaceae</taxon>
        <taxon>Colletotrichum</taxon>
        <taxon>Colletotrichum graminicola species complex</taxon>
    </lineage>
</organism>
<keyword evidence="1" id="KW-1133">Transmembrane helix</keyword>
<accession>A0AAD9HA13</accession>
<keyword evidence="1" id="KW-0812">Transmembrane</keyword>
<sequence>MPPHPCIPVISRANRGGIPFHACLLGIVTNITCIMARFGLNCPLRLRISYPTLPMDCGNSSIICYEPPYGLTKRKTFSLPLCAVTTQPKKGTSPLLHEFPSGAVTQRPPLLLTPPGRPSRYATKCLERRGINHAHPIVEPDSSSQGLWGVRCSFAHSLIGIL</sequence>
<reference evidence="2" key="1">
    <citation type="submission" date="2021-06" db="EMBL/GenBank/DDBJ databases">
        <title>Comparative genomics, transcriptomics and evolutionary studies reveal genomic signatures of adaptation to plant cell wall in hemibiotrophic fungi.</title>
        <authorList>
            <consortium name="DOE Joint Genome Institute"/>
            <person name="Baroncelli R."/>
            <person name="Diaz J.F."/>
            <person name="Benocci T."/>
            <person name="Peng M."/>
            <person name="Battaglia E."/>
            <person name="Haridas S."/>
            <person name="Andreopoulos W."/>
            <person name="Labutti K."/>
            <person name="Pangilinan J."/>
            <person name="Floch G.L."/>
            <person name="Makela M.R."/>
            <person name="Henrissat B."/>
            <person name="Grigoriev I.V."/>
            <person name="Crouch J.A."/>
            <person name="De Vries R.P."/>
            <person name="Sukno S.A."/>
            <person name="Thon M.R."/>
        </authorList>
    </citation>
    <scope>NUCLEOTIDE SEQUENCE</scope>
    <source>
        <strain evidence="2">MAFF235873</strain>
    </source>
</reference>
<protein>
    <submittedName>
        <fullName evidence="2">Uncharacterized protein</fullName>
    </submittedName>
</protein>
<dbReference type="AlphaFoldDB" id="A0AAD9HA13"/>
<dbReference type="EMBL" id="MU842947">
    <property type="protein sequence ID" value="KAK2025013.1"/>
    <property type="molecule type" value="Genomic_DNA"/>
</dbReference>
<keyword evidence="3" id="KW-1185">Reference proteome</keyword>
<evidence type="ECO:0000313" key="2">
    <source>
        <dbReference type="EMBL" id="KAK2025013.1"/>
    </source>
</evidence>
<evidence type="ECO:0000256" key="1">
    <source>
        <dbReference type="SAM" id="Phobius"/>
    </source>
</evidence>
<keyword evidence="1" id="KW-0472">Membrane</keyword>
<name>A0AAD9HA13_9PEZI</name>
<dbReference type="Proteomes" id="UP001232148">
    <property type="component" value="Unassembled WGS sequence"/>
</dbReference>
<comment type="caution">
    <text evidence="2">The sequence shown here is derived from an EMBL/GenBank/DDBJ whole genome shotgun (WGS) entry which is preliminary data.</text>
</comment>
<feature type="transmembrane region" description="Helical" evidence="1">
    <location>
        <begin position="18"/>
        <end position="40"/>
    </location>
</feature>